<accession>A0AAV4X5J3</accession>
<sequence length="120" mass="13763">MGRCSTESLPVSLPWGRLTAAVSTNLQERMCVTRYICNQRVLHINVLGESNKFPESWRERGEGRLGIFVSLSTDIYSQSTPLLLFPSISFKGYRNRQMDRTSPKVSQSGDRWGFDTWEKN</sequence>
<keyword evidence="3" id="KW-1185">Reference proteome</keyword>
<protein>
    <submittedName>
        <fullName evidence="2">Uncharacterized protein</fullName>
    </submittedName>
</protein>
<proteinExistence type="predicted"/>
<gene>
    <name evidence="2" type="ORF">CDAR_408561</name>
</gene>
<reference evidence="2 3" key="1">
    <citation type="submission" date="2021-06" db="EMBL/GenBank/DDBJ databases">
        <title>Caerostris darwini draft genome.</title>
        <authorList>
            <person name="Kono N."/>
            <person name="Arakawa K."/>
        </authorList>
    </citation>
    <scope>NUCLEOTIDE SEQUENCE [LARGE SCALE GENOMIC DNA]</scope>
</reference>
<feature type="region of interest" description="Disordered" evidence="1">
    <location>
        <begin position="96"/>
        <end position="120"/>
    </location>
</feature>
<name>A0AAV4X5J3_9ARAC</name>
<evidence type="ECO:0000313" key="2">
    <source>
        <dbReference type="EMBL" id="GIY89450.1"/>
    </source>
</evidence>
<dbReference type="Proteomes" id="UP001054837">
    <property type="component" value="Unassembled WGS sequence"/>
</dbReference>
<dbReference type="EMBL" id="BPLQ01015627">
    <property type="protein sequence ID" value="GIY89450.1"/>
    <property type="molecule type" value="Genomic_DNA"/>
</dbReference>
<evidence type="ECO:0000313" key="3">
    <source>
        <dbReference type="Proteomes" id="UP001054837"/>
    </source>
</evidence>
<organism evidence="2 3">
    <name type="scientific">Caerostris darwini</name>
    <dbReference type="NCBI Taxonomy" id="1538125"/>
    <lineage>
        <taxon>Eukaryota</taxon>
        <taxon>Metazoa</taxon>
        <taxon>Ecdysozoa</taxon>
        <taxon>Arthropoda</taxon>
        <taxon>Chelicerata</taxon>
        <taxon>Arachnida</taxon>
        <taxon>Araneae</taxon>
        <taxon>Araneomorphae</taxon>
        <taxon>Entelegynae</taxon>
        <taxon>Araneoidea</taxon>
        <taxon>Araneidae</taxon>
        <taxon>Caerostris</taxon>
    </lineage>
</organism>
<evidence type="ECO:0000256" key="1">
    <source>
        <dbReference type="SAM" id="MobiDB-lite"/>
    </source>
</evidence>
<dbReference type="AlphaFoldDB" id="A0AAV4X5J3"/>
<comment type="caution">
    <text evidence="2">The sequence shown here is derived from an EMBL/GenBank/DDBJ whole genome shotgun (WGS) entry which is preliminary data.</text>
</comment>